<gene>
    <name evidence="8" type="ORF">BP01DRAFT_390791</name>
</gene>
<keyword evidence="9" id="KW-1185">Reference proteome</keyword>
<dbReference type="GeneID" id="37079260"/>
<feature type="transmembrane region" description="Helical" evidence="6">
    <location>
        <begin position="258"/>
        <end position="284"/>
    </location>
</feature>
<accession>A0A318ZHW6</accession>
<dbReference type="EMBL" id="KZ821227">
    <property type="protein sequence ID" value="PYH46525.1"/>
    <property type="molecule type" value="Genomic_DNA"/>
</dbReference>
<dbReference type="PANTHER" id="PTHR33048:SF47">
    <property type="entry name" value="INTEGRAL MEMBRANE PROTEIN-RELATED"/>
    <property type="match status" value="1"/>
</dbReference>
<protein>
    <recommendedName>
        <fullName evidence="7">Rhodopsin domain-containing protein</fullName>
    </recommendedName>
</protein>
<evidence type="ECO:0000256" key="6">
    <source>
        <dbReference type="SAM" id="Phobius"/>
    </source>
</evidence>
<evidence type="ECO:0000256" key="1">
    <source>
        <dbReference type="ARBA" id="ARBA00004141"/>
    </source>
</evidence>
<evidence type="ECO:0000256" key="2">
    <source>
        <dbReference type="ARBA" id="ARBA00022692"/>
    </source>
</evidence>
<sequence length="400" mass="44098">MQVLALLLSLTSLAAIAVALRLWTRLRLRSAGWDDLLIVVALAANLVLFSCRVVGKKSHPLHPLPFKQQQLTQTPPEIHHGLTKPSENLTTHTLESQLRALYLSLPFYHLTLITSKLSALALYTRLFRLRRVLLTSYLLAAFLVLAGLWMVLSGFLFCWPVRAFWTVVPDSTSTSPGAHCLPKGPVWLLNGAMQISTHVVVLAIPLVVIPRLTLRRRQKGGLLLLFGVGSIVVAISIVQLVTVIGILEGGKGVTEKSIRSALLASTEASASIICACMPPLYALFSRVCSRCVYMAEWMARAGRRRQQHQQQLTPTQVGGIQARSIHLTRPVIEEPAFLRGVGLGFGVYTASVEVSVQWPGERRGEQDEISVVRTVDVDVDIERGSKDWDLDPGRWGEKMG</sequence>
<comment type="subcellular location">
    <subcellularLocation>
        <location evidence="1">Membrane</location>
        <topology evidence="1">Multi-pass membrane protein</topology>
    </subcellularLocation>
</comment>
<reference evidence="8 9" key="1">
    <citation type="submission" date="2016-12" db="EMBL/GenBank/DDBJ databases">
        <title>The genomes of Aspergillus section Nigri reveals drivers in fungal speciation.</title>
        <authorList>
            <consortium name="DOE Joint Genome Institute"/>
            <person name="Vesth T.C."/>
            <person name="Nybo J."/>
            <person name="Theobald S."/>
            <person name="Brandl J."/>
            <person name="Frisvad J.C."/>
            <person name="Nielsen K.F."/>
            <person name="Lyhne E.K."/>
            <person name="Kogle M.E."/>
            <person name="Kuo A."/>
            <person name="Riley R."/>
            <person name="Clum A."/>
            <person name="Nolan M."/>
            <person name="Lipzen A."/>
            <person name="Salamov A."/>
            <person name="Henrissat B."/>
            <person name="Wiebenga A."/>
            <person name="De Vries R.P."/>
            <person name="Grigoriev I.V."/>
            <person name="Mortensen U.H."/>
            <person name="Andersen M.R."/>
            <person name="Baker S.E."/>
        </authorList>
    </citation>
    <scope>NUCLEOTIDE SEQUENCE [LARGE SCALE GENOMIC DNA]</scope>
    <source>
        <strain evidence="8 9">JOP 1030-1</strain>
    </source>
</reference>
<evidence type="ECO:0000259" key="7">
    <source>
        <dbReference type="Pfam" id="PF20684"/>
    </source>
</evidence>
<evidence type="ECO:0000256" key="5">
    <source>
        <dbReference type="ARBA" id="ARBA00038359"/>
    </source>
</evidence>
<name>A0A318ZHW6_9EURO</name>
<dbReference type="STRING" id="1450539.A0A318ZHW6"/>
<dbReference type="OrthoDB" id="4509572at2759"/>
<dbReference type="PANTHER" id="PTHR33048">
    <property type="entry name" value="PTH11-LIKE INTEGRAL MEMBRANE PROTEIN (AFU_ORTHOLOGUE AFUA_5G11245)"/>
    <property type="match status" value="1"/>
</dbReference>
<dbReference type="GO" id="GO:0016020">
    <property type="term" value="C:membrane"/>
    <property type="evidence" value="ECO:0007669"/>
    <property type="project" value="UniProtKB-SubCell"/>
</dbReference>
<keyword evidence="2 6" id="KW-0812">Transmembrane</keyword>
<proteinExistence type="inferred from homology"/>
<feature type="domain" description="Rhodopsin" evidence="7">
    <location>
        <begin position="20"/>
        <end position="286"/>
    </location>
</feature>
<comment type="similarity">
    <text evidence="5">Belongs to the SAT4 family.</text>
</comment>
<keyword evidence="3 6" id="KW-1133">Transmembrane helix</keyword>
<dbReference type="Pfam" id="PF20684">
    <property type="entry name" value="Fung_rhodopsin"/>
    <property type="match status" value="1"/>
</dbReference>
<evidence type="ECO:0000313" key="9">
    <source>
        <dbReference type="Proteomes" id="UP000248349"/>
    </source>
</evidence>
<feature type="transmembrane region" description="Helical" evidence="6">
    <location>
        <begin position="35"/>
        <end position="55"/>
    </location>
</feature>
<dbReference type="AlphaFoldDB" id="A0A318ZHW6"/>
<dbReference type="InterPro" id="IPR049326">
    <property type="entry name" value="Rhodopsin_dom_fungi"/>
</dbReference>
<feature type="transmembrane region" description="Helical" evidence="6">
    <location>
        <begin position="221"/>
        <end position="246"/>
    </location>
</feature>
<dbReference type="InterPro" id="IPR052337">
    <property type="entry name" value="SAT4-like"/>
</dbReference>
<evidence type="ECO:0000256" key="3">
    <source>
        <dbReference type="ARBA" id="ARBA00022989"/>
    </source>
</evidence>
<feature type="transmembrane region" description="Helical" evidence="6">
    <location>
        <begin position="132"/>
        <end position="165"/>
    </location>
</feature>
<feature type="transmembrane region" description="Helical" evidence="6">
    <location>
        <begin position="185"/>
        <end position="209"/>
    </location>
</feature>
<dbReference type="RefSeq" id="XP_025432507.1">
    <property type="nucleotide sequence ID" value="XM_025578031.1"/>
</dbReference>
<organism evidence="8 9">
    <name type="scientific">Aspergillus saccharolyticus JOP 1030-1</name>
    <dbReference type="NCBI Taxonomy" id="1450539"/>
    <lineage>
        <taxon>Eukaryota</taxon>
        <taxon>Fungi</taxon>
        <taxon>Dikarya</taxon>
        <taxon>Ascomycota</taxon>
        <taxon>Pezizomycotina</taxon>
        <taxon>Eurotiomycetes</taxon>
        <taxon>Eurotiomycetidae</taxon>
        <taxon>Eurotiales</taxon>
        <taxon>Aspergillaceae</taxon>
        <taxon>Aspergillus</taxon>
        <taxon>Aspergillus subgen. Circumdati</taxon>
    </lineage>
</organism>
<keyword evidence="4 6" id="KW-0472">Membrane</keyword>
<evidence type="ECO:0000313" key="8">
    <source>
        <dbReference type="EMBL" id="PYH46525.1"/>
    </source>
</evidence>
<dbReference type="Proteomes" id="UP000248349">
    <property type="component" value="Unassembled WGS sequence"/>
</dbReference>
<evidence type="ECO:0000256" key="4">
    <source>
        <dbReference type="ARBA" id="ARBA00023136"/>
    </source>
</evidence>